<dbReference type="Proteomes" id="UP001359559">
    <property type="component" value="Unassembled WGS sequence"/>
</dbReference>
<accession>A0AAN9FMN0</accession>
<evidence type="ECO:0000313" key="2">
    <source>
        <dbReference type="Proteomes" id="UP001359559"/>
    </source>
</evidence>
<protein>
    <submittedName>
        <fullName evidence="1">Uncharacterized protein</fullName>
    </submittedName>
</protein>
<keyword evidence="2" id="KW-1185">Reference proteome</keyword>
<gene>
    <name evidence="1" type="ORF">RJT34_23462</name>
</gene>
<reference evidence="1 2" key="1">
    <citation type="submission" date="2024-01" db="EMBL/GenBank/DDBJ databases">
        <title>The genomes of 5 underutilized Papilionoideae crops provide insights into root nodulation and disease resistance.</title>
        <authorList>
            <person name="Yuan L."/>
        </authorList>
    </citation>
    <scope>NUCLEOTIDE SEQUENCE [LARGE SCALE GENOMIC DNA]</scope>
    <source>
        <strain evidence="1">LY-2023</strain>
        <tissue evidence="1">Leaf</tissue>
    </source>
</reference>
<dbReference type="EMBL" id="JAYKXN010000006">
    <property type="protein sequence ID" value="KAK7278434.1"/>
    <property type="molecule type" value="Genomic_DNA"/>
</dbReference>
<evidence type="ECO:0000313" key="1">
    <source>
        <dbReference type="EMBL" id="KAK7278434.1"/>
    </source>
</evidence>
<organism evidence="1 2">
    <name type="scientific">Clitoria ternatea</name>
    <name type="common">Butterfly pea</name>
    <dbReference type="NCBI Taxonomy" id="43366"/>
    <lineage>
        <taxon>Eukaryota</taxon>
        <taxon>Viridiplantae</taxon>
        <taxon>Streptophyta</taxon>
        <taxon>Embryophyta</taxon>
        <taxon>Tracheophyta</taxon>
        <taxon>Spermatophyta</taxon>
        <taxon>Magnoliopsida</taxon>
        <taxon>eudicotyledons</taxon>
        <taxon>Gunneridae</taxon>
        <taxon>Pentapetalae</taxon>
        <taxon>rosids</taxon>
        <taxon>fabids</taxon>
        <taxon>Fabales</taxon>
        <taxon>Fabaceae</taxon>
        <taxon>Papilionoideae</taxon>
        <taxon>50 kb inversion clade</taxon>
        <taxon>NPAAA clade</taxon>
        <taxon>indigoferoid/millettioid clade</taxon>
        <taxon>Phaseoleae</taxon>
        <taxon>Clitoria</taxon>
    </lineage>
</organism>
<comment type="caution">
    <text evidence="1">The sequence shown here is derived from an EMBL/GenBank/DDBJ whole genome shotgun (WGS) entry which is preliminary data.</text>
</comment>
<sequence length="72" mass="8240">MEANLPGFLHGRSTNWIKSNVISVLIVLHIYKGVLMEFTFQVYKLDQIKCDKCVDCASYIQRSTYGVYFSGV</sequence>
<proteinExistence type="predicted"/>
<dbReference type="AlphaFoldDB" id="A0AAN9FMN0"/>
<name>A0AAN9FMN0_CLITE</name>